<evidence type="ECO:0000313" key="6">
    <source>
        <dbReference type="EMBL" id="KAK9846400.1"/>
    </source>
</evidence>
<dbReference type="FunFam" id="2.40.30.70:FF:000003">
    <property type="entry name" value="tRNA (Adenine(37)-N6)-methyltransferase isoform A"/>
    <property type="match status" value="1"/>
</dbReference>
<proteinExistence type="inferred from homology"/>
<dbReference type="PANTHER" id="PTHR12818">
    <property type="entry name" value="TRNA (ADENINE(37)-N6)-METHYLTRANSFERASE"/>
    <property type="match status" value="1"/>
</dbReference>
<dbReference type="CDD" id="cd09281">
    <property type="entry name" value="UPF0066"/>
    <property type="match status" value="1"/>
</dbReference>
<keyword evidence="7" id="KW-1185">Reference proteome</keyword>
<evidence type="ECO:0000256" key="2">
    <source>
        <dbReference type="ARBA" id="ARBA00033753"/>
    </source>
</evidence>
<dbReference type="SUPFAM" id="SSF118196">
    <property type="entry name" value="YaeB-like"/>
    <property type="match status" value="1"/>
</dbReference>
<dbReference type="PROSITE" id="PS51668">
    <property type="entry name" value="TSAA_2"/>
    <property type="match status" value="1"/>
</dbReference>
<feature type="region of interest" description="Disordered" evidence="3">
    <location>
        <begin position="748"/>
        <end position="789"/>
    </location>
</feature>
<feature type="region of interest" description="Disordered" evidence="3">
    <location>
        <begin position="805"/>
        <end position="858"/>
    </location>
</feature>
<organism evidence="6 7">
    <name type="scientific">Elliptochloris bilobata</name>
    <dbReference type="NCBI Taxonomy" id="381761"/>
    <lineage>
        <taxon>Eukaryota</taxon>
        <taxon>Viridiplantae</taxon>
        <taxon>Chlorophyta</taxon>
        <taxon>core chlorophytes</taxon>
        <taxon>Trebouxiophyceae</taxon>
        <taxon>Trebouxiophyceae incertae sedis</taxon>
        <taxon>Elliptochloris clade</taxon>
        <taxon>Elliptochloris</taxon>
    </lineage>
</organism>
<dbReference type="InterPro" id="IPR040372">
    <property type="entry name" value="YaeB-like"/>
</dbReference>
<dbReference type="Proteomes" id="UP001445335">
    <property type="component" value="Unassembled WGS sequence"/>
</dbReference>
<feature type="chain" id="PRO_5043732745" description="TsaA-like domain-containing protein" evidence="4">
    <location>
        <begin position="32"/>
        <end position="858"/>
    </location>
</feature>
<feature type="signal peptide" evidence="4">
    <location>
        <begin position="1"/>
        <end position="31"/>
    </location>
</feature>
<name>A0AAW1SJG2_9CHLO</name>
<dbReference type="PANTHER" id="PTHR12818:SF0">
    <property type="entry name" value="TRNA (ADENINE(37)-N6)-METHYLTRANSFERASE"/>
    <property type="match status" value="1"/>
</dbReference>
<evidence type="ECO:0000256" key="4">
    <source>
        <dbReference type="SAM" id="SignalP"/>
    </source>
</evidence>
<feature type="compositionally biased region" description="Basic and acidic residues" evidence="3">
    <location>
        <begin position="772"/>
        <end position="782"/>
    </location>
</feature>
<reference evidence="6 7" key="1">
    <citation type="journal article" date="2024" name="Nat. Commun.">
        <title>Phylogenomics reveals the evolutionary origins of lichenization in chlorophyte algae.</title>
        <authorList>
            <person name="Puginier C."/>
            <person name="Libourel C."/>
            <person name="Otte J."/>
            <person name="Skaloud P."/>
            <person name="Haon M."/>
            <person name="Grisel S."/>
            <person name="Petersen M."/>
            <person name="Berrin J.G."/>
            <person name="Delaux P.M."/>
            <person name="Dal Grande F."/>
            <person name="Keller J."/>
        </authorList>
    </citation>
    <scope>NUCLEOTIDE SEQUENCE [LARGE SCALE GENOMIC DNA]</scope>
    <source>
        <strain evidence="6 7">SAG 245.80</strain>
    </source>
</reference>
<feature type="region of interest" description="Disordered" evidence="3">
    <location>
        <begin position="365"/>
        <end position="394"/>
    </location>
</feature>
<evidence type="ECO:0000259" key="5">
    <source>
        <dbReference type="PROSITE" id="PS51668"/>
    </source>
</evidence>
<keyword evidence="1" id="KW-0949">S-adenosyl-L-methionine</keyword>
<protein>
    <recommendedName>
        <fullName evidence="5">TsaA-like domain-containing protein</fullName>
    </recommendedName>
</protein>
<feature type="region of interest" description="Disordered" evidence="3">
    <location>
        <begin position="517"/>
        <end position="543"/>
    </location>
</feature>
<feature type="compositionally biased region" description="Low complexity" evidence="3">
    <location>
        <begin position="687"/>
        <end position="708"/>
    </location>
</feature>
<comment type="caution">
    <text evidence="6">The sequence shown here is derived from an EMBL/GenBank/DDBJ whole genome shotgun (WGS) entry which is preliminary data.</text>
</comment>
<dbReference type="Gene3D" id="2.40.30.70">
    <property type="entry name" value="YaeB-like"/>
    <property type="match status" value="1"/>
</dbReference>
<evidence type="ECO:0000256" key="3">
    <source>
        <dbReference type="SAM" id="MobiDB-lite"/>
    </source>
</evidence>
<dbReference type="AlphaFoldDB" id="A0AAW1SJG2"/>
<dbReference type="NCBIfam" id="TIGR00104">
    <property type="entry name" value="tRNA_TsaA"/>
    <property type="match status" value="1"/>
</dbReference>
<sequence length="858" mass="88784">MILEWALSSSVPLTVLLVVVCVATLSLQAKGNSSCNQRPLEEFHALAEERDKQRRLRQEERTGRVRAEKELRGARLALAASGAATGSGDAGRDAATAPYPLRPIGAARSCFSQRNGTPRQPLLVPAARAVITLRSDIPEDSLEGLEGFSHVWVIYVFHANTDLGRIGGSGGGSGGKGRVRVPRLGGARLGVLATRSPHRPLPIGLSVAAVLRREGRRLWLGGVDLVDGSPVLDIKPYLPFCDALPQAMAPPWVCADAAVEPLALAGVRVPDSAAAQLRACWAAVAAADAAAGRAPLYADADGFVELVMQVLSRDIRSAHQRALAETAGAAWLSQDEVRSGDEAPAATLAPPAPDSLGFSVPELLASQPGSELPSQPDIPIPGAGRQRRPTRRGPMDEMRQLVRILVKVIPHSVGLVSLMEEGGGGNRISEEQIKLYLSSTLGDAPRPEWGVPGGWGTYLSELFTWASGRVITKEEAMRCAKREPGRSWEAIESELTKLGLMTANWPLPLTQAGLEAAQRAPASHTPKAAPPSKRPAAEHTHAAKRRNVVHDVDAMSECELWHQALRFLQAARRKADTSEPAAATALAGLRREVQAVVIELCTMAAVAHPLQLLPQALTCLQNGQLQLIFQPQVVGLPQAPGDAAALATAAAAAKEAQAQAPASATPIASLPHASAFLQVGPKAASQPGAWPEAGAAAPDPVTAAGEPPGAEPRGDRGAGAPGAGTAQAHEVTKPQAVRAVPQLPPGAAAAAAANAAGSHPMPSAQAASPARDASHAEQEHADWGGAAGGGLPAAISTAKLFRPTPLKASEGGGGGASLRRAAPGFDCGGVGELRSNAPAGAFRRPGCTGSPHVPGLRP</sequence>
<comment type="similarity">
    <text evidence="2">Belongs to the tRNA methyltransferase O family.</text>
</comment>
<dbReference type="Pfam" id="PF01980">
    <property type="entry name" value="TrmO_N"/>
    <property type="match status" value="1"/>
</dbReference>
<evidence type="ECO:0000313" key="7">
    <source>
        <dbReference type="Proteomes" id="UP001445335"/>
    </source>
</evidence>
<dbReference type="InterPro" id="IPR036414">
    <property type="entry name" value="YaeB_N_sf"/>
</dbReference>
<dbReference type="EMBL" id="JALJOU010000001">
    <property type="protein sequence ID" value="KAK9846400.1"/>
    <property type="molecule type" value="Genomic_DNA"/>
</dbReference>
<dbReference type="InterPro" id="IPR023370">
    <property type="entry name" value="TrmO-like_N"/>
</dbReference>
<feature type="region of interest" description="Disordered" evidence="3">
    <location>
        <begin position="681"/>
        <end position="733"/>
    </location>
</feature>
<feature type="domain" description="TsaA-like" evidence="5">
    <location>
        <begin position="101"/>
        <end position="246"/>
    </location>
</feature>
<evidence type="ECO:0000256" key="1">
    <source>
        <dbReference type="ARBA" id="ARBA00022691"/>
    </source>
</evidence>
<dbReference type="InterPro" id="IPR036413">
    <property type="entry name" value="YaeB-like_sf"/>
</dbReference>
<accession>A0AAW1SJG2</accession>
<gene>
    <name evidence="6" type="ORF">WJX81_003049</name>
</gene>
<keyword evidence="4" id="KW-0732">Signal</keyword>